<organism evidence="1 2">
    <name type="scientific">Luteimonas deserti</name>
    <dbReference type="NCBI Taxonomy" id="2752306"/>
    <lineage>
        <taxon>Bacteria</taxon>
        <taxon>Pseudomonadati</taxon>
        <taxon>Pseudomonadota</taxon>
        <taxon>Gammaproteobacteria</taxon>
        <taxon>Lysobacterales</taxon>
        <taxon>Lysobacteraceae</taxon>
        <taxon>Luteimonas</taxon>
    </lineage>
</organism>
<dbReference type="EMBL" id="JACCJZ010000010">
    <property type="protein sequence ID" value="NYZ61928.1"/>
    <property type="molecule type" value="Genomic_DNA"/>
</dbReference>
<evidence type="ECO:0000313" key="1">
    <source>
        <dbReference type="EMBL" id="NYZ61928.1"/>
    </source>
</evidence>
<name>A0A7Z0TZ72_9GAMM</name>
<comment type="caution">
    <text evidence="1">The sequence shown here is derived from an EMBL/GenBank/DDBJ whole genome shotgun (WGS) entry which is preliminary data.</text>
</comment>
<evidence type="ECO:0000313" key="2">
    <source>
        <dbReference type="Proteomes" id="UP000589896"/>
    </source>
</evidence>
<reference evidence="1 2" key="1">
    <citation type="submission" date="2020-07" db="EMBL/GenBank/DDBJ databases">
        <title>isolation of Luteimonas sp. SJ-16.</title>
        <authorList>
            <person name="Huang X.-X."/>
            <person name="Xu L."/>
            <person name="Sun J.-Q."/>
        </authorList>
    </citation>
    <scope>NUCLEOTIDE SEQUENCE [LARGE SCALE GENOMIC DNA]</scope>
    <source>
        <strain evidence="1 2">SJ-16</strain>
    </source>
</reference>
<proteinExistence type="predicted"/>
<gene>
    <name evidence="1" type="ORF">H0E82_03985</name>
</gene>
<sequence length="55" mass="6281">MTGDRHARGMAHRRSMASVSVTRVRRFFEIAFDPIALRNHCRSTAVQLRVPSRTA</sequence>
<dbReference type="RefSeq" id="WP_180544052.1">
    <property type="nucleotide sequence ID" value="NZ_JACCJZ010000010.1"/>
</dbReference>
<keyword evidence="2" id="KW-1185">Reference proteome</keyword>
<protein>
    <submittedName>
        <fullName evidence="1">Uncharacterized protein</fullName>
    </submittedName>
</protein>
<dbReference type="Proteomes" id="UP000589896">
    <property type="component" value="Unassembled WGS sequence"/>
</dbReference>
<accession>A0A7Z0TZ72</accession>
<dbReference type="AlphaFoldDB" id="A0A7Z0TZ72"/>